<dbReference type="GeneID" id="6073059"/>
<evidence type="ECO:0000259" key="3">
    <source>
        <dbReference type="Pfam" id="PF07699"/>
    </source>
</evidence>
<dbReference type="Proteomes" id="UP000001194">
    <property type="component" value="Unassembled WGS sequence"/>
</dbReference>
<proteinExistence type="predicted"/>
<dbReference type="InterPro" id="IPR009030">
    <property type="entry name" value="Growth_fac_rcpt_cys_sf"/>
</dbReference>
<feature type="chain" id="PRO_5002749026" evidence="2">
    <location>
        <begin position="28"/>
        <end position="326"/>
    </location>
</feature>
<keyword evidence="2" id="KW-0732">Signal</keyword>
<dbReference type="HOGENOM" id="CLU_058493_0_0_1"/>
<dbReference type="Gene3D" id="2.10.50.10">
    <property type="entry name" value="Tumor Necrosis Factor Receptor, subunit A, domain 2"/>
    <property type="match status" value="2"/>
</dbReference>
<name>B0D160_LACBS</name>
<feature type="compositionally biased region" description="Polar residues" evidence="1">
    <location>
        <begin position="41"/>
        <end position="56"/>
    </location>
</feature>
<feature type="signal peptide" evidence="2">
    <location>
        <begin position="1"/>
        <end position="27"/>
    </location>
</feature>
<dbReference type="InterPro" id="IPR048661">
    <property type="entry name" value="CPL1-like"/>
</dbReference>
<sequence length="326" mass="34072">MPSALQMDCALLRLFLMIAFLIPTVFAHKFHTRRERHNRRTSSGSACSPGTYSSNGNTPCTPCPAGSYSKDSSAKSCAPARAGYYIPKEGATSETSCSAGTYNDNTGSTSCKTCPAGSMCPNDSLTKPQACSPGRYSTGGNVVQCTLCPAGYFNNIQGATGCCQCAAGWFNGNPGNTNCQMCSNQYPYSDPGAPSSGSCSATPGHWAKAGSCQQSSDGTCPGSQPMGSSVPRRALHAPLCKHFRQKACPLYSQGKTLTGYDCVDVENDLESCGGCVTHGQTSNDGGQDCSNIPWVNAVRCQKGRCLIESCQMGYVTSANGDSCIPV</sequence>
<dbReference type="PANTHER" id="PTHR46967:SF2">
    <property type="entry name" value="SUSHI, VON WILLEBRAND FACTOR TYPE A, EGF AND PENTRAXIN DOMAIN-CONTAINING PROTEIN 1-LIKE"/>
    <property type="match status" value="1"/>
</dbReference>
<protein>
    <submittedName>
        <fullName evidence="5">GCC2 and GCC3 family protein</fullName>
    </submittedName>
</protein>
<evidence type="ECO:0000259" key="4">
    <source>
        <dbReference type="Pfam" id="PF21671"/>
    </source>
</evidence>
<evidence type="ECO:0000256" key="1">
    <source>
        <dbReference type="SAM" id="MobiDB-lite"/>
    </source>
</evidence>
<dbReference type="EMBL" id="DS547095">
    <property type="protein sequence ID" value="EDR11943.1"/>
    <property type="molecule type" value="Genomic_DNA"/>
</dbReference>
<dbReference type="Pfam" id="PF21671">
    <property type="entry name" value="CPL1-like"/>
    <property type="match status" value="1"/>
</dbReference>
<dbReference type="PANTHER" id="PTHR46967">
    <property type="entry name" value="INSULIN-LIKE GROWTH FACTOR BINDING PROTEIN,N-TERMINAL"/>
    <property type="match status" value="1"/>
</dbReference>
<feature type="domain" description="Tyrosine-protein kinase ephrin type A/B receptor-like" evidence="3">
    <location>
        <begin position="50"/>
        <end position="97"/>
    </location>
</feature>
<dbReference type="RefSeq" id="XP_001877840.1">
    <property type="nucleotide sequence ID" value="XM_001877805.1"/>
</dbReference>
<dbReference type="InParanoid" id="B0D160"/>
<dbReference type="AlphaFoldDB" id="B0D160"/>
<reference evidence="5 6" key="1">
    <citation type="journal article" date="2008" name="Nature">
        <title>The genome of Laccaria bicolor provides insights into mycorrhizal symbiosis.</title>
        <authorList>
            <person name="Martin F."/>
            <person name="Aerts A."/>
            <person name="Ahren D."/>
            <person name="Brun A."/>
            <person name="Danchin E.G.J."/>
            <person name="Duchaussoy F."/>
            <person name="Gibon J."/>
            <person name="Kohler A."/>
            <person name="Lindquist E."/>
            <person name="Pereda V."/>
            <person name="Salamov A."/>
            <person name="Shapiro H.J."/>
            <person name="Wuyts J."/>
            <person name="Blaudez D."/>
            <person name="Buee M."/>
            <person name="Brokstein P."/>
            <person name="Canbaeck B."/>
            <person name="Cohen D."/>
            <person name="Courty P.E."/>
            <person name="Coutinho P.M."/>
            <person name="Delaruelle C."/>
            <person name="Detter J.C."/>
            <person name="Deveau A."/>
            <person name="DiFazio S."/>
            <person name="Duplessis S."/>
            <person name="Fraissinet-Tachet L."/>
            <person name="Lucic E."/>
            <person name="Frey-Klett P."/>
            <person name="Fourrey C."/>
            <person name="Feussner I."/>
            <person name="Gay G."/>
            <person name="Grimwood J."/>
            <person name="Hoegger P.J."/>
            <person name="Jain P."/>
            <person name="Kilaru S."/>
            <person name="Labbe J."/>
            <person name="Lin Y.C."/>
            <person name="Legue V."/>
            <person name="Le Tacon F."/>
            <person name="Marmeisse R."/>
            <person name="Melayah D."/>
            <person name="Montanini B."/>
            <person name="Muratet M."/>
            <person name="Nehls U."/>
            <person name="Niculita-Hirzel H."/>
            <person name="Oudot-Le Secq M.P."/>
            <person name="Peter M."/>
            <person name="Quesneville H."/>
            <person name="Rajashekar B."/>
            <person name="Reich M."/>
            <person name="Rouhier N."/>
            <person name="Schmutz J."/>
            <person name="Yin T."/>
            <person name="Chalot M."/>
            <person name="Henrissat B."/>
            <person name="Kuees U."/>
            <person name="Lucas S."/>
            <person name="Van de Peer Y."/>
            <person name="Podila G.K."/>
            <person name="Polle A."/>
            <person name="Pukkila P.J."/>
            <person name="Richardson P.M."/>
            <person name="Rouze P."/>
            <person name="Sanders I.R."/>
            <person name="Stajich J.E."/>
            <person name="Tunlid A."/>
            <person name="Tuskan G."/>
            <person name="Grigoriev I.V."/>
        </authorList>
    </citation>
    <scope>NUCLEOTIDE SEQUENCE [LARGE SCALE GENOMIC DNA]</scope>
    <source>
        <strain evidence="6">S238N-H82 / ATCC MYA-4686</strain>
    </source>
</reference>
<evidence type="ECO:0000313" key="5">
    <source>
        <dbReference type="EMBL" id="EDR11943.1"/>
    </source>
</evidence>
<accession>B0D160</accession>
<dbReference type="Pfam" id="PF07699">
    <property type="entry name" value="Ephrin_rec_like"/>
    <property type="match status" value="1"/>
</dbReference>
<dbReference type="SUPFAM" id="SSF57184">
    <property type="entry name" value="Growth factor receptor domain"/>
    <property type="match status" value="1"/>
</dbReference>
<evidence type="ECO:0000313" key="6">
    <source>
        <dbReference type="Proteomes" id="UP000001194"/>
    </source>
</evidence>
<organism evidence="6">
    <name type="scientific">Laccaria bicolor (strain S238N-H82 / ATCC MYA-4686)</name>
    <name type="common">Bicoloured deceiver</name>
    <name type="synonym">Laccaria laccata var. bicolor</name>
    <dbReference type="NCBI Taxonomy" id="486041"/>
    <lineage>
        <taxon>Eukaryota</taxon>
        <taxon>Fungi</taxon>
        <taxon>Dikarya</taxon>
        <taxon>Basidiomycota</taxon>
        <taxon>Agaricomycotina</taxon>
        <taxon>Agaricomycetes</taxon>
        <taxon>Agaricomycetidae</taxon>
        <taxon>Agaricales</taxon>
        <taxon>Agaricineae</taxon>
        <taxon>Hydnangiaceae</taxon>
        <taxon>Laccaria</taxon>
    </lineage>
</organism>
<dbReference type="OrthoDB" id="439917at2759"/>
<keyword evidence="6" id="KW-1185">Reference proteome</keyword>
<evidence type="ECO:0000256" key="2">
    <source>
        <dbReference type="SAM" id="SignalP"/>
    </source>
</evidence>
<feature type="region of interest" description="Disordered" evidence="1">
    <location>
        <begin position="32"/>
        <end position="56"/>
    </location>
</feature>
<dbReference type="KEGG" id="lbc:LACBIDRAFT_313927"/>
<gene>
    <name evidence="5" type="ORF">LACBIDRAFT_313927</name>
</gene>
<dbReference type="InterPro" id="IPR011641">
    <property type="entry name" value="Tyr-kin_ephrin_A/B_rcpt-like"/>
</dbReference>
<feature type="domain" description="Protein CPL1-like" evidence="4">
    <location>
        <begin position="260"/>
        <end position="324"/>
    </location>
</feature>
<dbReference type="SMART" id="SM01411">
    <property type="entry name" value="Ephrin_rec_like"/>
    <property type="match status" value="3"/>
</dbReference>